<gene>
    <name evidence="1" type="ORF">BDR25DRAFT_230158</name>
</gene>
<protein>
    <submittedName>
        <fullName evidence="1">Uncharacterized protein</fullName>
    </submittedName>
</protein>
<reference evidence="1" key="1">
    <citation type="journal article" date="2020" name="Stud. Mycol.">
        <title>101 Dothideomycetes genomes: a test case for predicting lifestyles and emergence of pathogens.</title>
        <authorList>
            <person name="Haridas S."/>
            <person name="Albert R."/>
            <person name="Binder M."/>
            <person name="Bloem J."/>
            <person name="Labutti K."/>
            <person name="Salamov A."/>
            <person name="Andreopoulos B."/>
            <person name="Baker S."/>
            <person name="Barry K."/>
            <person name="Bills G."/>
            <person name="Bluhm B."/>
            <person name="Cannon C."/>
            <person name="Castanera R."/>
            <person name="Culley D."/>
            <person name="Daum C."/>
            <person name="Ezra D."/>
            <person name="Gonzalez J."/>
            <person name="Henrissat B."/>
            <person name="Kuo A."/>
            <person name="Liang C."/>
            <person name="Lipzen A."/>
            <person name="Lutzoni F."/>
            <person name="Magnuson J."/>
            <person name="Mondo S."/>
            <person name="Nolan M."/>
            <person name="Ohm R."/>
            <person name="Pangilinan J."/>
            <person name="Park H.-J."/>
            <person name="Ramirez L."/>
            <person name="Alfaro M."/>
            <person name="Sun H."/>
            <person name="Tritt A."/>
            <person name="Yoshinaga Y."/>
            <person name="Zwiers L.-H."/>
            <person name="Turgeon B."/>
            <person name="Goodwin S."/>
            <person name="Spatafora J."/>
            <person name="Crous P."/>
            <person name="Grigoriev I."/>
        </authorList>
    </citation>
    <scope>NUCLEOTIDE SEQUENCE</scope>
    <source>
        <strain evidence="1">ATCC 200398</strain>
    </source>
</reference>
<keyword evidence="2" id="KW-1185">Reference proteome</keyword>
<comment type="caution">
    <text evidence="1">The sequence shown here is derived from an EMBL/GenBank/DDBJ whole genome shotgun (WGS) entry which is preliminary data.</text>
</comment>
<sequence length="84" mass="8820">QYSFKHSKSLPSGQNLLRVERIALQQASQEKGVQFSISGANVNVASGGNGSQGPMIQLLGGYSANDPGIKLNLCIPPVSVISYC</sequence>
<accession>A0ACB6QSA9</accession>
<dbReference type="Proteomes" id="UP000799755">
    <property type="component" value="Unassembled WGS sequence"/>
</dbReference>
<proteinExistence type="predicted"/>
<dbReference type="EMBL" id="MU003513">
    <property type="protein sequence ID" value="KAF2469182.1"/>
    <property type="molecule type" value="Genomic_DNA"/>
</dbReference>
<organism evidence="1 2">
    <name type="scientific">Lindgomyces ingoldianus</name>
    <dbReference type="NCBI Taxonomy" id="673940"/>
    <lineage>
        <taxon>Eukaryota</taxon>
        <taxon>Fungi</taxon>
        <taxon>Dikarya</taxon>
        <taxon>Ascomycota</taxon>
        <taxon>Pezizomycotina</taxon>
        <taxon>Dothideomycetes</taxon>
        <taxon>Pleosporomycetidae</taxon>
        <taxon>Pleosporales</taxon>
        <taxon>Lindgomycetaceae</taxon>
        <taxon>Lindgomyces</taxon>
    </lineage>
</organism>
<name>A0ACB6QSA9_9PLEO</name>
<evidence type="ECO:0000313" key="2">
    <source>
        <dbReference type="Proteomes" id="UP000799755"/>
    </source>
</evidence>
<feature type="non-terminal residue" evidence="1">
    <location>
        <position position="1"/>
    </location>
</feature>
<evidence type="ECO:0000313" key="1">
    <source>
        <dbReference type="EMBL" id="KAF2469182.1"/>
    </source>
</evidence>